<dbReference type="InterPro" id="IPR025724">
    <property type="entry name" value="GAG-pre-integrase_dom"/>
</dbReference>
<proteinExistence type="predicted"/>
<name>A0A8J6D8Y5_9ROSI</name>
<protein>
    <recommendedName>
        <fullName evidence="5">GAG-pre-integrase domain-containing protein</fullName>
    </recommendedName>
</protein>
<dbReference type="Pfam" id="PF13976">
    <property type="entry name" value="gag_pre-integrs"/>
    <property type="match status" value="1"/>
</dbReference>
<comment type="caution">
    <text evidence="3">The sequence shown here is derived from an EMBL/GenBank/DDBJ whole genome shotgun (WGS) entry which is preliminary data.</text>
</comment>
<dbReference type="Pfam" id="PF22936">
    <property type="entry name" value="Pol_BBD"/>
    <property type="match status" value="1"/>
</dbReference>
<dbReference type="Pfam" id="PF14223">
    <property type="entry name" value="Retrotran_gag_2"/>
    <property type="match status" value="1"/>
</dbReference>
<evidence type="ECO:0000259" key="2">
    <source>
        <dbReference type="Pfam" id="PF22936"/>
    </source>
</evidence>
<evidence type="ECO:0000259" key="1">
    <source>
        <dbReference type="Pfam" id="PF13976"/>
    </source>
</evidence>
<reference evidence="3 4" key="1">
    <citation type="journal article" date="2021" name="bioRxiv">
        <title>The Gossypium anomalum genome as a resource for cotton improvement and evolutionary analysis of hybrid incompatibility.</title>
        <authorList>
            <person name="Grover C.E."/>
            <person name="Yuan D."/>
            <person name="Arick M.A."/>
            <person name="Miller E.R."/>
            <person name="Hu G."/>
            <person name="Peterson D.G."/>
            <person name="Wendel J.F."/>
            <person name="Udall J.A."/>
        </authorList>
    </citation>
    <scope>NUCLEOTIDE SEQUENCE [LARGE SCALE GENOMIC DNA]</scope>
    <source>
        <strain evidence="3">JFW-Udall</strain>
        <tissue evidence="3">Leaf</tissue>
    </source>
</reference>
<sequence length="321" mass="36307">MGESLAHQVFVEAPAQQEQAEKEERSKLDVLKEKTVAALWKKLKQLCMSKTLTSKLHMKKCLYAYRLEEGASMHEHLIVFKEILSDLEAIEVQYDKEDLELILLCSLPSSYSTFRDTILYSRKSLTVNEVYEQDQKGGYESKGKTTEQSGEANVAEDYSDSELLVASIDNSKVSNEWIIDSGVGTIKIKIFDGVVKTLSGVRHVPRLKRNLILLSTLDSKRHKYTAESDVLKISKGSLIVTKGQRKTAKLYVLQGSIVTGDATVTSSSLLDDDVTRLWHMHLGHMSENNMIELSKRGLFNRQGISKLKFYKHCVFGKQKRV</sequence>
<accession>A0A8J6D8Y5</accession>
<dbReference type="Proteomes" id="UP000701853">
    <property type="component" value="Chromosome 3"/>
</dbReference>
<dbReference type="OrthoDB" id="993660at2759"/>
<organism evidence="3 4">
    <name type="scientific">Gossypium anomalum</name>
    <dbReference type="NCBI Taxonomy" id="47600"/>
    <lineage>
        <taxon>Eukaryota</taxon>
        <taxon>Viridiplantae</taxon>
        <taxon>Streptophyta</taxon>
        <taxon>Embryophyta</taxon>
        <taxon>Tracheophyta</taxon>
        <taxon>Spermatophyta</taxon>
        <taxon>Magnoliopsida</taxon>
        <taxon>eudicotyledons</taxon>
        <taxon>Gunneridae</taxon>
        <taxon>Pentapetalae</taxon>
        <taxon>rosids</taxon>
        <taxon>malvids</taxon>
        <taxon>Malvales</taxon>
        <taxon>Malvaceae</taxon>
        <taxon>Malvoideae</taxon>
        <taxon>Gossypium</taxon>
    </lineage>
</organism>
<gene>
    <name evidence="3" type="ORF">CXB51_006058</name>
</gene>
<evidence type="ECO:0000313" key="3">
    <source>
        <dbReference type="EMBL" id="KAG8499521.1"/>
    </source>
</evidence>
<dbReference type="InterPro" id="IPR054722">
    <property type="entry name" value="PolX-like_BBD"/>
</dbReference>
<dbReference type="EMBL" id="JAHUZN010000003">
    <property type="protein sequence ID" value="KAG8499521.1"/>
    <property type="molecule type" value="Genomic_DNA"/>
</dbReference>
<keyword evidence="4" id="KW-1185">Reference proteome</keyword>
<dbReference type="AlphaFoldDB" id="A0A8J6D8Y5"/>
<evidence type="ECO:0008006" key="5">
    <source>
        <dbReference type="Google" id="ProtNLM"/>
    </source>
</evidence>
<feature type="domain" description="GAG-pre-integrase" evidence="1">
    <location>
        <begin position="249"/>
        <end position="318"/>
    </location>
</feature>
<evidence type="ECO:0000313" key="4">
    <source>
        <dbReference type="Proteomes" id="UP000701853"/>
    </source>
</evidence>
<feature type="domain" description="Retrovirus-related Pol polyprotein from transposon TNT 1-94-like beta-barrel" evidence="2">
    <location>
        <begin position="177"/>
        <end position="221"/>
    </location>
</feature>